<feature type="domain" description="HTH lysR-type" evidence="5">
    <location>
        <begin position="4"/>
        <end position="61"/>
    </location>
</feature>
<dbReference type="Pfam" id="PF00126">
    <property type="entry name" value="HTH_1"/>
    <property type="match status" value="1"/>
</dbReference>
<dbReference type="eggNOG" id="COG0583">
    <property type="taxonomic scope" value="Bacteria"/>
</dbReference>
<dbReference type="OrthoDB" id="9789529at2"/>
<evidence type="ECO:0000256" key="2">
    <source>
        <dbReference type="ARBA" id="ARBA00023015"/>
    </source>
</evidence>
<evidence type="ECO:0000259" key="5">
    <source>
        <dbReference type="PROSITE" id="PS50931"/>
    </source>
</evidence>
<dbReference type="InterPro" id="IPR005119">
    <property type="entry name" value="LysR_subst-bd"/>
</dbReference>
<proteinExistence type="inferred from homology"/>
<dbReference type="SUPFAM" id="SSF46785">
    <property type="entry name" value="Winged helix' DNA-binding domain"/>
    <property type="match status" value="1"/>
</dbReference>
<dbReference type="PROSITE" id="PS50931">
    <property type="entry name" value="HTH_LYSR"/>
    <property type="match status" value="1"/>
</dbReference>
<gene>
    <name evidence="6" type="ORF">GMO_04040</name>
</gene>
<dbReference type="CDD" id="cd05466">
    <property type="entry name" value="PBP2_LTTR_substrate"/>
    <property type="match status" value="1"/>
</dbReference>
<dbReference type="InterPro" id="IPR036390">
    <property type="entry name" value="WH_DNA-bd_sf"/>
</dbReference>
<keyword evidence="2" id="KW-0805">Transcription regulation</keyword>
<dbReference type="SUPFAM" id="SSF53850">
    <property type="entry name" value="Periplasmic binding protein-like II"/>
    <property type="match status" value="1"/>
</dbReference>
<dbReference type="InterPro" id="IPR036388">
    <property type="entry name" value="WH-like_DNA-bd_sf"/>
</dbReference>
<evidence type="ECO:0000256" key="1">
    <source>
        <dbReference type="ARBA" id="ARBA00009437"/>
    </source>
</evidence>
<dbReference type="Gene3D" id="1.10.10.10">
    <property type="entry name" value="Winged helix-like DNA-binding domain superfamily/Winged helix DNA-binding domain"/>
    <property type="match status" value="1"/>
</dbReference>
<accession>G6XFY9</accession>
<dbReference type="AlphaFoldDB" id="G6XFY9"/>
<comment type="caution">
    <text evidence="6">The sequence shown here is derived from an EMBL/GenBank/DDBJ whole genome shotgun (WGS) entry which is preliminary data.</text>
</comment>
<evidence type="ECO:0000256" key="4">
    <source>
        <dbReference type="ARBA" id="ARBA00023163"/>
    </source>
</evidence>
<dbReference type="Gene3D" id="3.40.190.290">
    <property type="match status" value="1"/>
</dbReference>
<evidence type="ECO:0000256" key="3">
    <source>
        <dbReference type="ARBA" id="ARBA00023125"/>
    </source>
</evidence>
<name>G6XFY9_9PROT</name>
<dbReference type="EMBL" id="AGQV01000001">
    <property type="protein sequence ID" value="EHH69097.1"/>
    <property type="molecule type" value="Genomic_DNA"/>
</dbReference>
<dbReference type="Proteomes" id="UP000004949">
    <property type="component" value="Unassembled WGS sequence"/>
</dbReference>
<reference evidence="6 7" key="1">
    <citation type="submission" date="2011-10" db="EMBL/GenBank/DDBJ databases">
        <title>Genome sequence of Gluconobacter morbifer G707, isolated from Drosophila gut.</title>
        <authorList>
            <person name="Lee W.-J."/>
            <person name="Kim E.-K."/>
        </authorList>
    </citation>
    <scope>NUCLEOTIDE SEQUENCE [LARGE SCALE GENOMIC DNA]</scope>
    <source>
        <strain evidence="6 7">G707</strain>
    </source>
</reference>
<dbReference type="Pfam" id="PF03466">
    <property type="entry name" value="LysR_substrate"/>
    <property type="match status" value="1"/>
</dbReference>
<dbReference type="PANTHER" id="PTHR30126:SF40">
    <property type="entry name" value="HTH-TYPE TRANSCRIPTIONAL REGULATOR GLTR"/>
    <property type="match status" value="1"/>
</dbReference>
<evidence type="ECO:0000313" key="6">
    <source>
        <dbReference type="EMBL" id="EHH69097.1"/>
    </source>
</evidence>
<protein>
    <submittedName>
        <fullName evidence="6">Transcriptional regulator</fullName>
    </submittedName>
</protein>
<dbReference type="STRING" id="1088869.GMO_04040"/>
<dbReference type="GO" id="GO:0000976">
    <property type="term" value="F:transcription cis-regulatory region binding"/>
    <property type="evidence" value="ECO:0007669"/>
    <property type="project" value="TreeGrafter"/>
</dbReference>
<evidence type="ECO:0000313" key="7">
    <source>
        <dbReference type="Proteomes" id="UP000004949"/>
    </source>
</evidence>
<keyword evidence="4" id="KW-0804">Transcription</keyword>
<sequence length="291" mass="32802">MNPLRLAQLEMFCAVVEEGTVVGASRRLNCVASNVTARLRELELLLERDLFVRTKGRLNLTPEGRLFYRQAVPLIRGAQDLAGLFADKTPRGILTVGALDVALQGYLPSVVPQFLENCPGVELRMLMRPTYTIERMLMDGEIDLALTDGPIVHPMMDSRFAFREDLALVLPQGQEVPQEGQHVFLFNTDCFYRRYFEIWLRKQGVTSSIIHTVESYDVILACVRAGLGISCFPQSILAGVAGERRQGMEILYPADLQGSEVYFVWREPGVTDLARQFVDFAEKLHSFTKNE</sequence>
<dbReference type="InterPro" id="IPR000847">
    <property type="entry name" value="LysR_HTH_N"/>
</dbReference>
<dbReference type="GO" id="GO:0003700">
    <property type="term" value="F:DNA-binding transcription factor activity"/>
    <property type="evidence" value="ECO:0007669"/>
    <property type="project" value="InterPro"/>
</dbReference>
<dbReference type="PANTHER" id="PTHR30126">
    <property type="entry name" value="HTH-TYPE TRANSCRIPTIONAL REGULATOR"/>
    <property type="match status" value="1"/>
</dbReference>
<keyword evidence="7" id="KW-1185">Reference proteome</keyword>
<comment type="similarity">
    <text evidence="1">Belongs to the LysR transcriptional regulatory family.</text>
</comment>
<organism evidence="6 7">
    <name type="scientific">Gluconobacter morbifer G707</name>
    <dbReference type="NCBI Taxonomy" id="1088869"/>
    <lineage>
        <taxon>Bacteria</taxon>
        <taxon>Pseudomonadati</taxon>
        <taxon>Pseudomonadota</taxon>
        <taxon>Alphaproteobacteria</taxon>
        <taxon>Acetobacterales</taxon>
        <taxon>Acetobacteraceae</taxon>
        <taxon>Gluconobacter</taxon>
    </lineage>
</organism>
<dbReference type="RefSeq" id="WP_008850554.1">
    <property type="nucleotide sequence ID" value="NZ_AGQV01000001.1"/>
</dbReference>
<keyword evidence="3" id="KW-0238">DNA-binding</keyword>
<dbReference type="PATRIC" id="fig|1088869.3.peg.407"/>